<organism evidence="1 2">
    <name type="scientific">Neorhizobium galegae bv. officinalis</name>
    <dbReference type="NCBI Taxonomy" id="323656"/>
    <lineage>
        <taxon>Bacteria</taxon>
        <taxon>Pseudomonadati</taxon>
        <taxon>Pseudomonadota</taxon>
        <taxon>Alphaproteobacteria</taxon>
        <taxon>Hyphomicrobiales</taxon>
        <taxon>Rhizobiaceae</taxon>
        <taxon>Rhizobium/Agrobacterium group</taxon>
        <taxon>Neorhizobium</taxon>
    </lineage>
</organism>
<protein>
    <submittedName>
        <fullName evidence="1">Uncharacterized protein</fullName>
    </submittedName>
</protein>
<dbReference type="AlphaFoldDB" id="A0A0T7GYI8"/>
<dbReference type="Proteomes" id="UP000039660">
    <property type="component" value="Unassembled WGS sequence"/>
</dbReference>
<evidence type="ECO:0000313" key="2">
    <source>
        <dbReference type="Proteomes" id="UP000039660"/>
    </source>
</evidence>
<evidence type="ECO:0000313" key="1">
    <source>
        <dbReference type="EMBL" id="CDZ52342.1"/>
    </source>
</evidence>
<dbReference type="EMBL" id="CCRK01000012">
    <property type="protein sequence ID" value="CDZ52342.1"/>
    <property type="molecule type" value="Genomic_DNA"/>
</dbReference>
<name>A0A0T7GYI8_NEOGA</name>
<reference evidence="1 2" key="1">
    <citation type="submission" date="2014-08" db="EMBL/GenBank/DDBJ databases">
        <authorList>
            <person name="Chen Y.-H."/>
        </authorList>
    </citation>
    <scope>NUCLEOTIDE SEQUENCE [LARGE SCALE GENOMIC DNA]</scope>
</reference>
<gene>
    <name evidence="1" type="ORF">NGAL_HAMBI1189_44370</name>
</gene>
<accession>A0A0T7GYI8</accession>
<sequence length="82" mass="9175">MGWYRVRLDVKKDIVVQGKPVTSGWHEGLAQSYDNLNLPDGKGLRYFISLGDVSGKTIDELQAMSFGVQDFIENGDIEVIDE</sequence>
<proteinExistence type="predicted"/>
<dbReference type="RefSeq" id="WP_046637270.1">
    <property type="nucleotide sequence ID" value="NZ_CCRK01000012.1"/>
</dbReference>